<protein>
    <recommendedName>
        <fullName evidence="2">Thiamine-binding protein domain-containing protein</fullName>
    </recommendedName>
</protein>
<dbReference type="InterPro" id="IPR002767">
    <property type="entry name" value="Thiamine_BP"/>
</dbReference>
<evidence type="ECO:0000313" key="4">
    <source>
        <dbReference type="Proteomes" id="UP000238322"/>
    </source>
</evidence>
<dbReference type="Pfam" id="PF01910">
    <property type="entry name" value="Thiamine_BP"/>
    <property type="match status" value="1"/>
</dbReference>
<dbReference type="Gene3D" id="3.30.70.930">
    <property type="match status" value="1"/>
</dbReference>
<dbReference type="RefSeq" id="WP_105332749.1">
    <property type="nucleotide sequence ID" value="NZ_PUHY01000015.1"/>
</dbReference>
<dbReference type="NCBIfam" id="TIGR00106">
    <property type="entry name" value="MTH1187 family thiamine-binding protein"/>
    <property type="match status" value="1"/>
</dbReference>
<dbReference type="SUPFAM" id="SSF89957">
    <property type="entry name" value="MTH1187/YkoF-like"/>
    <property type="match status" value="1"/>
</dbReference>
<dbReference type="EMBL" id="PUHY01000015">
    <property type="protein sequence ID" value="PQO29555.1"/>
    <property type="molecule type" value="Genomic_DNA"/>
</dbReference>
<dbReference type="PANTHER" id="PTHR33777">
    <property type="entry name" value="UPF0045 PROTEIN ECM15"/>
    <property type="match status" value="1"/>
</dbReference>
<feature type="domain" description="Thiamine-binding protein" evidence="2">
    <location>
        <begin position="5"/>
        <end position="92"/>
    </location>
</feature>
<dbReference type="PANTHER" id="PTHR33777:SF1">
    <property type="entry name" value="UPF0045 PROTEIN ECM15"/>
    <property type="match status" value="1"/>
</dbReference>
<sequence length="114" mass="12414">MVLLEFSMSPLNKGDSVSEYVARSLKIIAASGLDYRLHAMGTIIEGEVSEVLAVLQKCLEAMAEDCDRVTCTAKLDYRKGYQGRLDSKVKSVIEKVDVPLKTLVEGGATSSEDQ</sequence>
<dbReference type="InterPro" id="IPR029756">
    <property type="entry name" value="MTH1187/YkoF-like"/>
</dbReference>
<dbReference type="OrthoDB" id="5886358at2"/>
<comment type="caution">
    <text evidence="3">The sequence shown here is derived from an EMBL/GenBank/DDBJ whole genome shotgun (WGS) entry which is preliminary data.</text>
</comment>
<evidence type="ECO:0000313" key="3">
    <source>
        <dbReference type="EMBL" id="PQO29555.1"/>
    </source>
</evidence>
<dbReference type="InterPro" id="IPR051614">
    <property type="entry name" value="UPF0045_domain"/>
</dbReference>
<accession>A0A2S8FBL8</accession>
<gene>
    <name evidence="3" type="ORF">C5Y83_26210</name>
</gene>
<proteinExistence type="inferred from homology"/>
<comment type="similarity">
    <text evidence="1">Belongs to the UPF0045 family.</text>
</comment>
<evidence type="ECO:0000259" key="2">
    <source>
        <dbReference type="Pfam" id="PF01910"/>
    </source>
</evidence>
<name>A0A2S8FBL8_9BACT</name>
<dbReference type="GO" id="GO:0005829">
    <property type="term" value="C:cytosol"/>
    <property type="evidence" value="ECO:0007669"/>
    <property type="project" value="TreeGrafter"/>
</dbReference>
<dbReference type="Proteomes" id="UP000238322">
    <property type="component" value="Unassembled WGS sequence"/>
</dbReference>
<organism evidence="3 4">
    <name type="scientific">Blastopirellula marina</name>
    <dbReference type="NCBI Taxonomy" id="124"/>
    <lineage>
        <taxon>Bacteria</taxon>
        <taxon>Pseudomonadati</taxon>
        <taxon>Planctomycetota</taxon>
        <taxon>Planctomycetia</taxon>
        <taxon>Pirellulales</taxon>
        <taxon>Pirellulaceae</taxon>
        <taxon>Blastopirellula</taxon>
    </lineage>
</organism>
<dbReference type="AlphaFoldDB" id="A0A2S8FBL8"/>
<reference evidence="3 4" key="1">
    <citation type="submission" date="2018-02" db="EMBL/GenBank/DDBJ databases">
        <title>Comparative genomes isolates from brazilian mangrove.</title>
        <authorList>
            <person name="Araujo J.E."/>
            <person name="Taketani R.G."/>
            <person name="Silva M.C.P."/>
            <person name="Loureco M.V."/>
            <person name="Andreote F.D."/>
        </authorList>
    </citation>
    <scope>NUCLEOTIDE SEQUENCE [LARGE SCALE GENOMIC DNA]</scope>
    <source>
        <strain evidence="3 4">Hex-1 MGV</strain>
    </source>
</reference>
<evidence type="ECO:0000256" key="1">
    <source>
        <dbReference type="ARBA" id="ARBA00010272"/>
    </source>
</evidence>